<dbReference type="Gene3D" id="3.100.10.20">
    <property type="entry name" value="CRISPR-associated endonuclease Cas1, N-terminal domain"/>
    <property type="match status" value="1"/>
</dbReference>
<keyword evidence="7 10" id="KW-0238">DNA-binding</keyword>
<evidence type="ECO:0000256" key="4">
    <source>
        <dbReference type="ARBA" id="ARBA00022801"/>
    </source>
</evidence>
<gene>
    <name evidence="10 11" type="primary">cas1</name>
    <name evidence="11" type="ORF">KEF85_03445</name>
</gene>
<keyword evidence="6 10" id="KW-0051">Antiviral defense</keyword>
<keyword evidence="8 10" id="KW-0464">Manganese</keyword>
<dbReference type="EMBL" id="CP073754">
    <property type="protein sequence ID" value="QWF71548.1"/>
    <property type="molecule type" value="Genomic_DNA"/>
</dbReference>
<dbReference type="InterPro" id="IPR042211">
    <property type="entry name" value="CRISPR-assoc_Cas1_N"/>
</dbReference>
<dbReference type="RefSeq" id="WP_215583331.1">
    <property type="nucleotide sequence ID" value="NZ_CP073754.1"/>
</dbReference>
<evidence type="ECO:0000256" key="8">
    <source>
        <dbReference type="ARBA" id="ARBA00023211"/>
    </source>
</evidence>
<evidence type="ECO:0000256" key="5">
    <source>
        <dbReference type="ARBA" id="ARBA00022842"/>
    </source>
</evidence>
<dbReference type="Gene3D" id="1.20.120.920">
    <property type="entry name" value="CRISPR-associated endonuclease Cas1, C-terminal domain"/>
    <property type="match status" value="1"/>
</dbReference>
<dbReference type="CDD" id="cd09634">
    <property type="entry name" value="Cas1_I-II-III"/>
    <property type="match status" value="1"/>
</dbReference>
<dbReference type="HAMAP" id="MF_01470">
    <property type="entry name" value="Cas1"/>
    <property type="match status" value="1"/>
</dbReference>
<comment type="cofactor">
    <cofactor evidence="10">
        <name>Mg(2+)</name>
        <dbReference type="ChEBI" id="CHEBI:18420"/>
    </cofactor>
    <cofactor evidence="10">
        <name>Mn(2+)</name>
        <dbReference type="ChEBI" id="CHEBI:29035"/>
    </cofactor>
</comment>
<evidence type="ECO:0000256" key="7">
    <source>
        <dbReference type="ARBA" id="ARBA00023125"/>
    </source>
</evidence>
<evidence type="ECO:0000313" key="11">
    <source>
        <dbReference type="EMBL" id="QWF71548.1"/>
    </source>
</evidence>
<reference evidence="11" key="1">
    <citation type="submission" date="2021-04" db="EMBL/GenBank/DDBJ databases">
        <title>Draft genome sequence data of methanotrophic Methylovulum sp. strain S1L and Methylomonas sp. strain S2AM isolated from boreal lake water columns.</title>
        <authorList>
            <person name="Rissanen A.J."/>
            <person name="Mangayil R."/>
            <person name="Svenning M.M."/>
            <person name="Khanongnuch R."/>
        </authorList>
    </citation>
    <scope>NUCLEOTIDE SEQUENCE</scope>
    <source>
        <strain evidence="11">S2AM</strain>
    </source>
</reference>
<dbReference type="InterPro" id="IPR050646">
    <property type="entry name" value="Cas1"/>
</dbReference>
<evidence type="ECO:0000256" key="3">
    <source>
        <dbReference type="ARBA" id="ARBA00022759"/>
    </source>
</evidence>
<feature type="binding site" evidence="10">
    <location>
        <position position="229"/>
    </location>
    <ligand>
        <name>Mn(2+)</name>
        <dbReference type="ChEBI" id="CHEBI:29035"/>
    </ligand>
</feature>
<dbReference type="InterPro" id="IPR002729">
    <property type="entry name" value="CRISPR-assoc_Cas1"/>
</dbReference>
<dbReference type="GO" id="GO:0046872">
    <property type="term" value="F:metal ion binding"/>
    <property type="evidence" value="ECO:0007669"/>
    <property type="project" value="UniProtKB-UniRule"/>
</dbReference>
<dbReference type="EC" id="3.1.-.-" evidence="10"/>
<dbReference type="Pfam" id="PF01867">
    <property type="entry name" value="Cas_Cas1"/>
    <property type="match status" value="1"/>
</dbReference>
<dbReference type="GO" id="GO:0003677">
    <property type="term" value="F:DNA binding"/>
    <property type="evidence" value="ECO:0007669"/>
    <property type="project" value="UniProtKB-KW"/>
</dbReference>
<evidence type="ECO:0000256" key="1">
    <source>
        <dbReference type="ARBA" id="ARBA00022722"/>
    </source>
</evidence>
<dbReference type="GO" id="GO:0051607">
    <property type="term" value="P:defense response to virus"/>
    <property type="evidence" value="ECO:0007669"/>
    <property type="project" value="UniProtKB-UniRule"/>
</dbReference>
<dbReference type="KEGG" id="mpad:KEF85_03445"/>
<dbReference type="PANTHER" id="PTHR34353">
    <property type="entry name" value="CRISPR-ASSOCIATED ENDONUCLEASE CAS1 1"/>
    <property type="match status" value="1"/>
</dbReference>
<protein>
    <recommendedName>
        <fullName evidence="10">CRISPR-associated endonuclease Cas1</fullName>
        <ecNumber evidence="10">3.1.-.-</ecNumber>
    </recommendedName>
</protein>
<keyword evidence="3 10" id="KW-0255">Endonuclease</keyword>
<proteinExistence type="inferred from homology"/>
<keyword evidence="12" id="KW-1185">Reference proteome</keyword>
<dbReference type="PANTHER" id="PTHR34353:SF2">
    <property type="entry name" value="CRISPR-ASSOCIATED ENDONUCLEASE CAS1 1"/>
    <property type="match status" value="1"/>
</dbReference>
<dbReference type="NCBIfam" id="TIGR00287">
    <property type="entry name" value="cas1"/>
    <property type="match status" value="1"/>
</dbReference>
<comment type="subunit">
    <text evidence="9 10">Homodimer, forms a heterotetramer with a Cas2 homodimer.</text>
</comment>
<name>A0A975MPB9_9GAMM</name>
<feature type="binding site" evidence="10">
    <location>
        <position position="244"/>
    </location>
    <ligand>
        <name>Mn(2+)</name>
        <dbReference type="ChEBI" id="CHEBI:29035"/>
    </ligand>
</feature>
<dbReference type="GO" id="GO:0043571">
    <property type="term" value="P:maintenance of CRISPR repeat elements"/>
    <property type="evidence" value="ECO:0007669"/>
    <property type="project" value="UniProtKB-UniRule"/>
</dbReference>
<dbReference type="GO" id="GO:0016787">
    <property type="term" value="F:hydrolase activity"/>
    <property type="evidence" value="ECO:0007669"/>
    <property type="project" value="UniProtKB-KW"/>
</dbReference>
<keyword evidence="1 10" id="KW-0540">Nuclease</keyword>
<feature type="binding site" evidence="10">
    <location>
        <position position="164"/>
    </location>
    <ligand>
        <name>Mn(2+)</name>
        <dbReference type="ChEBI" id="CHEBI:29035"/>
    </ligand>
</feature>
<comment type="function">
    <text evidence="10">CRISPR (clustered regularly interspaced short palindromic repeat), is an adaptive immune system that provides protection against mobile genetic elements (viruses, transposable elements and conjugative plasmids). CRISPR clusters contain spacers, sequences complementary to antecedent mobile elements, and target invading nucleic acids. CRISPR clusters are transcribed and processed into CRISPR RNA (crRNA). Acts as a dsDNA endonuclease. Involved in the integration of spacer DNA into the CRISPR cassette.</text>
</comment>
<accession>A0A975MPB9</accession>
<evidence type="ECO:0000256" key="10">
    <source>
        <dbReference type="HAMAP-Rule" id="MF_01470"/>
    </source>
</evidence>
<evidence type="ECO:0000256" key="9">
    <source>
        <dbReference type="ARBA" id="ARBA00038592"/>
    </source>
</evidence>
<dbReference type="InterPro" id="IPR042206">
    <property type="entry name" value="CRISPR-assoc_Cas1_C"/>
</dbReference>
<comment type="similarity">
    <text evidence="10">Belongs to the CRISPR-associated endonuclease Cas1 family.</text>
</comment>
<dbReference type="GO" id="GO:0004519">
    <property type="term" value="F:endonuclease activity"/>
    <property type="evidence" value="ECO:0007669"/>
    <property type="project" value="UniProtKB-UniRule"/>
</dbReference>
<keyword evidence="5 10" id="KW-0460">Magnesium</keyword>
<evidence type="ECO:0000256" key="6">
    <source>
        <dbReference type="ARBA" id="ARBA00023118"/>
    </source>
</evidence>
<organism evidence="11 12">
    <name type="scientific">Methylomonas paludis</name>
    <dbReference type="NCBI Taxonomy" id="1173101"/>
    <lineage>
        <taxon>Bacteria</taxon>
        <taxon>Pseudomonadati</taxon>
        <taxon>Pseudomonadota</taxon>
        <taxon>Gammaproteobacteria</taxon>
        <taxon>Methylococcales</taxon>
        <taxon>Methylococcaceae</taxon>
        <taxon>Methylomonas</taxon>
    </lineage>
</organism>
<keyword evidence="2 10" id="KW-0479">Metal-binding</keyword>
<dbReference type="Proteomes" id="UP000676649">
    <property type="component" value="Chromosome"/>
</dbReference>
<evidence type="ECO:0000313" key="12">
    <source>
        <dbReference type="Proteomes" id="UP000676649"/>
    </source>
</evidence>
<dbReference type="AlphaFoldDB" id="A0A975MPB9"/>
<sequence>MGCLYLDRKNLALKLDGQALALYEDGDKKGTVPLHLLDRVVMRGNVQMESRILGALSERNIGLLVLSGRNTEATAILSSRSHGDTIRRLGQYKLSMADELRVPLARWLVLVKIRGQQRLLREALARRADLRLPLKSALDTLSHIIGQLREDGFVVSLASLRGYEGAAAAAFFGGYQHLFAGSLNFNGRKKRPPPDPVNVCLSLGYTLLHYDAVRACHIVGLDSMLGFFHDLSFGRESLACDLMEPLRPVVDGWVWHLFRERQLRVEHFSDDNGRCLLNKAGRQIFYAYYESQAAPARRLLRRYAYALAKRYVLVYEAADAALVS</sequence>
<evidence type="ECO:0000256" key="2">
    <source>
        <dbReference type="ARBA" id="ARBA00022723"/>
    </source>
</evidence>
<keyword evidence="4 10" id="KW-0378">Hydrolase</keyword>